<reference evidence="1" key="1">
    <citation type="submission" date="2018-03" db="EMBL/GenBank/DDBJ databases">
        <authorList>
            <person name="Feng Y."/>
        </authorList>
    </citation>
    <scope>NUCLEOTIDE SEQUENCE</scope>
    <source>
        <strain evidence="1">GDZJ003</strain>
        <plasmid evidence="1">pGDZJ003-1-MCR-3</plasmid>
    </source>
</reference>
<dbReference type="GO" id="GO:0016779">
    <property type="term" value="F:nucleotidyltransferase activity"/>
    <property type="evidence" value="ECO:0007669"/>
    <property type="project" value="UniProtKB-KW"/>
</dbReference>
<dbReference type="EC" id="2.7.7.-" evidence="1"/>
<keyword evidence="1" id="KW-0808">Transferase</keyword>
<dbReference type="EMBL" id="MH043625">
    <property type="protein sequence ID" value="AWM63343.1"/>
    <property type="molecule type" value="Genomic_DNA"/>
</dbReference>
<keyword evidence="1" id="KW-0614">Plasmid</keyword>
<name>A0A5S9GFC4_ECOLX</name>
<proteinExistence type="predicted"/>
<keyword evidence="1" id="KW-0548">Nucleotidyltransferase</keyword>
<organism evidence="1">
    <name type="scientific">Escherichia coli</name>
    <dbReference type="NCBI Taxonomy" id="562"/>
    <lineage>
        <taxon>Bacteria</taxon>
        <taxon>Pseudomonadati</taxon>
        <taxon>Pseudomonadota</taxon>
        <taxon>Gammaproteobacteria</taxon>
        <taxon>Enterobacterales</taxon>
        <taxon>Enterobacteriaceae</taxon>
        <taxon>Escherichia</taxon>
    </lineage>
</organism>
<sequence length="49" mass="5509">MAEAKAKKPFHEIVAENLIAQLKEGTAPMAEAMESGRTRCRSSHEPYHR</sequence>
<accession>A0A5S9GFC4</accession>
<protein>
    <submittedName>
        <fullName evidence="1">DNA primase</fullName>
        <ecNumber evidence="1">2.7.7.-</ecNumber>
    </submittedName>
</protein>
<geneLocation type="plasmid" evidence="1">
    <name>pGDZJ003-1-MCR-3</name>
</geneLocation>
<evidence type="ECO:0000313" key="1">
    <source>
        <dbReference type="EMBL" id="AWM63343.1"/>
    </source>
</evidence>
<dbReference type="AlphaFoldDB" id="A0A5S9GFC4"/>